<feature type="transmembrane region" description="Helical" evidence="8">
    <location>
        <begin position="187"/>
        <end position="206"/>
    </location>
</feature>
<keyword evidence="3" id="KW-1003">Cell membrane</keyword>
<feature type="transmembrane region" description="Helical" evidence="8">
    <location>
        <begin position="53"/>
        <end position="75"/>
    </location>
</feature>
<keyword evidence="7 8" id="KW-0472">Membrane</keyword>
<organism evidence="10 11">
    <name type="scientific">Paraburkholderia pallida</name>
    <dbReference type="NCBI Taxonomy" id="2547399"/>
    <lineage>
        <taxon>Bacteria</taxon>
        <taxon>Pseudomonadati</taxon>
        <taxon>Pseudomonadota</taxon>
        <taxon>Betaproteobacteria</taxon>
        <taxon>Burkholderiales</taxon>
        <taxon>Burkholderiaceae</taxon>
        <taxon>Paraburkholderia</taxon>
    </lineage>
</organism>
<dbReference type="AlphaFoldDB" id="A0A4P7D2H1"/>
<dbReference type="PANTHER" id="PTHR43528:SF1">
    <property type="entry name" value="ALPHA-KETOGLUTARATE PERMEASE"/>
    <property type="match status" value="1"/>
</dbReference>
<dbReference type="SUPFAM" id="SSF103473">
    <property type="entry name" value="MFS general substrate transporter"/>
    <property type="match status" value="1"/>
</dbReference>
<evidence type="ECO:0000256" key="4">
    <source>
        <dbReference type="ARBA" id="ARBA00022692"/>
    </source>
</evidence>
<feature type="transmembrane region" description="Helical" evidence="8">
    <location>
        <begin position="253"/>
        <end position="279"/>
    </location>
</feature>
<evidence type="ECO:0000256" key="5">
    <source>
        <dbReference type="ARBA" id="ARBA00022847"/>
    </source>
</evidence>
<feature type="domain" description="Major facilitator superfamily (MFS) profile" evidence="9">
    <location>
        <begin position="15"/>
        <end position="441"/>
    </location>
</feature>
<feature type="transmembrane region" description="Helical" evidence="8">
    <location>
        <begin position="347"/>
        <end position="369"/>
    </location>
</feature>
<dbReference type="PANTHER" id="PTHR43528">
    <property type="entry name" value="ALPHA-KETOGLUTARATE PERMEASE"/>
    <property type="match status" value="1"/>
</dbReference>
<feature type="transmembrane region" description="Helical" evidence="8">
    <location>
        <begin position="381"/>
        <end position="403"/>
    </location>
</feature>
<dbReference type="InterPro" id="IPR020846">
    <property type="entry name" value="MFS_dom"/>
</dbReference>
<keyword evidence="11" id="KW-1185">Reference proteome</keyword>
<evidence type="ECO:0000256" key="7">
    <source>
        <dbReference type="ARBA" id="ARBA00023136"/>
    </source>
</evidence>
<dbReference type="Gene3D" id="1.20.1250.20">
    <property type="entry name" value="MFS general substrate transporter like domains"/>
    <property type="match status" value="2"/>
</dbReference>
<keyword evidence="6 8" id="KW-1133">Transmembrane helix</keyword>
<dbReference type="OrthoDB" id="6766492at2"/>
<dbReference type="InterPro" id="IPR036259">
    <property type="entry name" value="MFS_trans_sf"/>
</dbReference>
<reference evidence="10 11" key="1">
    <citation type="submission" date="2019-03" db="EMBL/GenBank/DDBJ databases">
        <title>Paraburkholderia sp. 7MH5, isolated from subtropical forest soil.</title>
        <authorList>
            <person name="Gao Z.-H."/>
            <person name="Qiu L.-H."/>
        </authorList>
    </citation>
    <scope>NUCLEOTIDE SEQUENCE [LARGE SCALE GENOMIC DNA]</scope>
    <source>
        <strain evidence="10 11">7MH5</strain>
    </source>
</reference>
<evidence type="ECO:0000256" key="8">
    <source>
        <dbReference type="SAM" id="Phobius"/>
    </source>
</evidence>
<feature type="transmembrane region" description="Helical" evidence="8">
    <location>
        <begin position="318"/>
        <end position="335"/>
    </location>
</feature>
<keyword evidence="5" id="KW-0769">Symport</keyword>
<keyword evidence="4 8" id="KW-0812">Transmembrane</keyword>
<dbReference type="Pfam" id="PF00083">
    <property type="entry name" value="Sugar_tr"/>
    <property type="match status" value="1"/>
</dbReference>
<evidence type="ECO:0000256" key="1">
    <source>
        <dbReference type="ARBA" id="ARBA00004651"/>
    </source>
</evidence>
<protein>
    <submittedName>
        <fullName evidence="10">MFS transporter</fullName>
    </submittedName>
</protein>
<keyword evidence="2" id="KW-0813">Transport</keyword>
<name>A0A4P7D2H1_9BURK</name>
<dbReference type="EMBL" id="CP038150">
    <property type="protein sequence ID" value="QBR00940.1"/>
    <property type="molecule type" value="Genomic_DNA"/>
</dbReference>
<dbReference type="GO" id="GO:0015293">
    <property type="term" value="F:symporter activity"/>
    <property type="evidence" value="ECO:0007669"/>
    <property type="project" value="UniProtKB-KW"/>
</dbReference>
<evidence type="ECO:0000256" key="6">
    <source>
        <dbReference type="ARBA" id="ARBA00022989"/>
    </source>
</evidence>
<gene>
    <name evidence="10" type="ORF">E1956_27210</name>
</gene>
<dbReference type="PROSITE" id="PS50850">
    <property type="entry name" value="MFS"/>
    <property type="match status" value="1"/>
</dbReference>
<proteinExistence type="predicted"/>
<sequence length="445" mass="46608">MSPKATPSPAMLRRVVAAAVLGNAFEWYDFAIYGLFAAMIAKLYFPAGGPMTSLMLALATFGVGFAVRPAGGILIGMYGDRVGRKRALSLTITLMATGTGMIGLIPSYERIGIAAPALIVLARMIQGISAGGEFSGATTMLIEFAPAHRRGLLGSFQMCAQALSFLCGAATVWLLTDLLTAAQLESWGWRLPFLFGILIGPLGWLIRSRVDESPEFVACVAAKTGAKAGTGGHGEAKEAGSGLRDLFTKHARALFASTGVCVVGTVSAYMFVIFLPLFAKQLGVPAAQANRGTFIAMAIVFAVCPLAGHLSDRFGRKAVYLPATIGYGLVAWWLFHRFAAAPSAGTLLALQAGVACFMGLLWGPMPVILAEVFPAAVRSTAAALAYNVAVLVFGGLAPFVNVWLVKLSGSNLAPIYYVELSVAIGLASGLLLPGILKPDWRTSPA</sequence>
<dbReference type="KEGG" id="ppai:E1956_27210"/>
<evidence type="ECO:0000256" key="3">
    <source>
        <dbReference type="ARBA" id="ARBA00022475"/>
    </source>
</evidence>
<feature type="transmembrane region" description="Helical" evidence="8">
    <location>
        <begin position="12"/>
        <end position="41"/>
    </location>
</feature>
<feature type="transmembrane region" description="Helical" evidence="8">
    <location>
        <begin position="291"/>
        <end position="311"/>
    </location>
</feature>
<evidence type="ECO:0000256" key="2">
    <source>
        <dbReference type="ARBA" id="ARBA00022448"/>
    </source>
</evidence>
<dbReference type="GO" id="GO:0005886">
    <property type="term" value="C:plasma membrane"/>
    <property type="evidence" value="ECO:0007669"/>
    <property type="project" value="UniProtKB-SubCell"/>
</dbReference>
<dbReference type="InterPro" id="IPR005828">
    <property type="entry name" value="MFS_sugar_transport-like"/>
</dbReference>
<dbReference type="FunFam" id="1.20.1250.20:FF:000001">
    <property type="entry name" value="Dicarboxylate MFS transporter"/>
    <property type="match status" value="1"/>
</dbReference>
<feature type="transmembrane region" description="Helical" evidence="8">
    <location>
        <begin position="415"/>
        <end position="436"/>
    </location>
</feature>
<accession>A0A4P7D2H1</accession>
<dbReference type="Proteomes" id="UP000295727">
    <property type="component" value="Chromosome 3"/>
</dbReference>
<evidence type="ECO:0000259" key="9">
    <source>
        <dbReference type="PROSITE" id="PS50850"/>
    </source>
</evidence>
<dbReference type="InterPro" id="IPR051084">
    <property type="entry name" value="H+-coupled_symporters"/>
</dbReference>
<evidence type="ECO:0000313" key="11">
    <source>
        <dbReference type="Proteomes" id="UP000295727"/>
    </source>
</evidence>
<feature type="transmembrane region" description="Helical" evidence="8">
    <location>
        <begin position="152"/>
        <end position="175"/>
    </location>
</feature>
<feature type="transmembrane region" description="Helical" evidence="8">
    <location>
        <begin position="111"/>
        <end position="131"/>
    </location>
</feature>
<feature type="transmembrane region" description="Helical" evidence="8">
    <location>
        <begin position="87"/>
        <end position="105"/>
    </location>
</feature>
<comment type="subcellular location">
    <subcellularLocation>
        <location evidence="1">Cell membrane</location>
        <topology evidence="1">Multi-pass membrane protein</topology>
    </subcellularLocation>
</comment>
<evidence type="ECO:0000313" key="10">
    <source>
        <dbReference type="EMBL" id="QBR00940.1"/>
    </source>
</evidence>